<name>A0A068CRN2_HOFMI</name>
<evidence type="ECO:0000313" key="2">
    <source>
        <dbReference type="EMBL" id="AID23652.1"/>
    </source>
</evidence>
<dbReference type="GO" id="GO:0006355">
    <property type="term" value="P:regulation of DNA-templated transcription"/>
    <property type="evidence" value="ECO:0007669"/>
    <property type="project" value="InterPro"/>
</dbReference>
<feature type="domain" description="MH2" evidence="1">
    <location>
        <begin position="153"/>
        <end position="310"/>
    </location>
</feature>
<dbReference type="AlphaFoldDB" id="A0A068CRN2"/>
<sequence length="310" mass="35618">MFGMKRLILLRKLNHLRTIDNTEHEHRSCEFETTIKRFPTEALRVLVRCARISDSLIATATSSCIEPVPSFTSDLDMFHCAQQLFTALRSQDEHCSIKRLASCTKHGCCNPWHWFLVTKESEEMTRDIVSPLRVKQSIAVFAKAINGKLPECWSYVAHWEKSVRMGPLHPVRSPVINLSLYANQKYPKLHSSQLITMSPQFPDEDIDYQCVFSMDSSGSIWIYNLSNVSLFYAAPTINHKQVKRLDTGQCAAVFIASIFQEWCRDHCLSQVVDWRSITLSWGKGWGPGYIRQNISQCSHWSELILNFPCN</sequence>
<evidence type="ECO:0000259" key="1">
    <source>
        <dbReference type="PROSITE" id="PS51076"/>
    </source>
</evidence>
<dbReference type="EMBL" id="KJ658730">
    <property type="protein sequence ID" value="AID23652.1"/>
    <property type="molecule type" value="mRNA"/>
</dbReference>
<accession>A0A068CRN2</accession>
<dbReference type="SMART" id="SM00524">
    <property type="entry name" value="DWB"/>
    <property type="match status" value="1"/>
</dbReference>
<dbReference type="SUPFAM" id="SSF49879">
    <property type="entry name" value="SMAD/FHA domain"/>
    <property type="match status" value="1"/>
</dbReference>
<dbReference type="InterPro" id="IPR017855">
    <property type="entry name" value="SMAD-like_dom_sf"/>
</dbReference>
<protein>
    <submittedName>
        <fullName evidence="2">Smad6/7-2</fullName>
    </submittedName>
</protein>
<dbReference type="Gene3D" id="2.60.200.10">
    <property type="match status" value="1"/>
</dbReference>
<organism evidence="2">
    <name type="scientific">Hofstenia miamia</name>
    <name type="common">Three-banded panther worm</name>
    <dbReference type="NCBI Taxonomy" id="442651"/>
    <lineage>
        <taxon>Eukaryota</taxon>
        <taxon>Metazoa</taxon>
        <taxon>Xenacoelomorpha</taxon>
        <taxon>Acoelomorpha</taxon>
        <taxon>Acoela</taxon>
        <taxon>Hofsteniidae</taxon>
        <taxon>Hofstenia</taxon>
    </lineage>
</organism>
<dbReference type="InterPro" id="IPR008984">
    <property type="entry name" value="SMAD_FHA_dom_sf"/>
</dbReference>
<reference evidence="2" key="1">
    <citation type="journal article" date="2014" name="Curr. Biol.">
        <title>Whole-body acoel regeneration is controlled by wnt and bmp-admp signaling.</title>
        <authorList>
            <person name="Srivastava M."/>
            <person name="Mazza-Curll K.L."/>
            <person name="van Wolfswinkel J.C."/>
            <person name="Reddien P.W."/>
        </authorList>
    </citation>
    <scope>NUCLEOTIDE SEQUENCE</scope>
</reference>
<dbReference type="PROSITE" id="PS51076">
    <property type="entry name" value="MH2"/>
    <property type="match status" value="1"/>
</dbReference>
<dbReference type="Pfam" id="PF03166">
    <property type="entry name" value="MH2"/>
    <property type="match status" value="1"/>
</dbReference>
<dbReference type="InterPro" id="IPR001132">
    <property type="entry name" value="SMAD_dom_Dwarfin-type"/>
</dbReference>
<proteinExistence type="evidence at transcript level"/>